<evidence type="ECO:0000256" key="12">
    <source>
        <dbReference type="ARBA" id="ARBA00023180"/>
    </source>
</evidence>
<dbReference type="Pfam" id="PF00001">
    <property type="entry name" value="7tm_1"/>
    <property type="match status" value="2"/>
</dbReference>
<dbReference type="EnsemblMetazoa" id="Aqu2.1.18709_001">
    <property type="protein sequence ID" value="Aqu2.1.18709_001"/>
    <property type="gene ID" value="Aqu2.1.18709"/>
</dbReference>
<dbReference type="GO" id="GO:0004930">
    <property type="term" value="F:G protein-coupled receptor activity"/>
    <property type="evidence" value="ECO:0007669"/>
    <property type="project" value="UniProtKB-KW"/>
</dbReference>
<proteinExistence type="predicted"/>
<dbReference type="InParanoid" id="A0A1X7TU56"/>
<feature type="transmembrane region" description="Helical" evidence="15">
    <location>
        <begin position="637"/>
        <end position="657"/>
    </location>
</feature>
<dbReference type="OrthoDB" id="6076970at2759"/>
<dbReference type="PROSITE" id="PS50262">
    <property type="entry name" value="G_PROTEIN_RECEP_F1_2"/>
    <property type="match status" value="2"/>
</dbReference>
<name>A0A1X7TU56_AMPQE</name>
<keyword evidence="8" id="KW-0969">Cilium</keyword>
<dbReference type="GO" id="GO:0060170">
    <property type="term" value="C:ciliary membrane"/>
    <property type="evidence" value="ECO:0007669"/>
    <property type="project" value="UniProtKB-SubCell"/>
</dbReference>
<feature type="transmembrane region" description="Helical" evidence="15">
    <location>
        <begin position="732"/>
        <end position="759"/>
    </location>
</feature>
<dbReference type="AlphaFoldDB" id="A0A1X7TU56"/>
<feature type="transmembrane region" description="Helical" evidence="15">
    <location>
        <begin position="162"/>
        <end position="179"/>
    </location>
</feature>
<evidence type="ECO:0000256" key="3">
    <source>
        <dbReference type="ARBA" id="ARBA00022473"/>
    </source>
</evidence>
<evidence type="ECO:0000256" key="10">
    <source>
        <dbReference type="ARBA" id="ARBA00023157"/>
    </source>
</evidence>
<keyword evidence="7" id="KW-0297">G-protein coupled receptor</keyword>
<keyword evidence="6 15" id="KW-1133">Transmembrane helix</keyword>
<dbReference type="CDD" id="cd00637">
    <property type="entry name" value="7tm_classA_rhodopsin-like"/>
    <property type="match status" value="2"/>
</dbReference>
<feature type="transmembrane region" description="Helical" evidence="15">
    <location>
        <begin position="135"/>
        <end position="156"/>
    </location>
</feature>
<feature type="transmembrane region" description="Helical" evidence="15">
    <location>
        <begin position="596"/>
        <end position="617"/>
    </location>
</feature>
<keyword evidence="4" id="KW-1003">Cell membrane</keyword>
<evidence type="ECO:0000256" key="7">
    <source>
        <dbReference type="ARBA" id="ARBA00023040"/>
    </source>
</evidence>
<dbReference type="SUPFAM" id="SSF81321">
    <property type="entry name" value="Family A G protein-coupled receptor-like"/>
    <property type="match status" value="3"/>
</dbReference>
<feature type="transmembrane region" description="Helical" evidence="15">
    <location>
        <begin position="218"/>
        <end position="240"/>
    </location>
</feature>
<evidence type="ECO:0000256" key="9">
    <source>
        <dbReference type="ARBA" id="ARBA00023136"/>
    </source>
</evidence>
<dbReference type="PANTHER" id="PTHR22752:SF10">
    <property type="entry name" value="G-PROTEIN COUPLED RECEPTOR 161"/>
    <property type="match status" value="1"/>
</dbReference>
<evidence type="ECO:0000256" key="5">
    <source>
        <dbReference type="ARBA" id="ARBA00022692"/>
    </source>
</evidence>
<dbReference type="Gene3D" id="1.20.1070.10">
    <property type="entry name" value="Rhodopsin 7-helix transmembrane proteins"/>
    <property type="match status" value="3"/>
</dbReference>
<evidence type="ECO:0000256" key="15">
    <source>
        <dbReference type="SAM" id="Phobius"/>
    </source>
</evidence>
<feature type="domain" description="G-protein coupled receptors family 1 profile" evidence="16">
    <location>
        <begin position="30"/>
        <end position="150"/>
    </location>
</feature>
<comment type="subcellular location">
    <subcellularLocation>
        <location evidence="2">Cell membrane</location>
        <topology evidence="2">Multi-pass membrane protein</topology>
    </subcellularLocation>
    <subcellularLocation>
        <location evidence="1">Cell projection</location>
        <location evidence="1">Cilium membrane</location>
    </subcellularLocation>
</comment>
<dbReference type="PRINTS" id="PR00237">
    <property type="entry name" value="GPCRRHODOPSN"/>
</dbReference>
<feature type="transmembrane region" description="Helical" evidence="15">
    <location>
        <begin position="553"/>
        <end position="576"/>
    </location>
</feature>
<keyword evidence="5 15" id="KW-0812">Transmembrane</keyword>
<keyword evidence="3" id="KW-0217">Developmental protein</keyword>
<feature type="transmembrane region" description="Helical" evidence="15">
    <location>
        <begin position="765"/>
        <end position="788"/>
    </location>
</feature>
<evidence type="ECO:0000256" key="6">
    <source>
        <dbReference type="ARBA" id="ARBA00022989"/>
    </source>
</evidence>
<evidence type="ECO:0000256" key="2">
    <source>
        <dbReference type="ARBA" id="ARBA00004651"/>
    </source>
</evidence>
<feature type="transmembrane region" description="Helical" evidence="15">
    <location>
        <begin position="51"/>
        <end position="74"/>
    </location>
</feature>
<evidence type="ECO:0000256" key="14">
    <source>
        <dbReference type="ARBA" id="ARBA00023273"/>
    </source>
</evidence>
<dbReference type="PANTHER" id="PTHR22752">
    <property type="entry name" value="G PROTEIN-COUPLED RECEPTOR"/>
    <property type="match status" value="1"/>
</dbReference>
<accession>A0A1X7TU56</accession>
<feature type="transmembrane region" description="Helical" evidence="15">
    <location>
        <begin position="15"/>
        <end position="39"/>
    </location>
</feature>
<feature type="transmembrane region" description="Helical" evidence="15">
    <location>
        <begin position="358"/>
        <end position="387"/>
    </location>
</feature>
<evidence type="ECO:0000313" key="17">
    <source>
        <dbReference type="EnsemblMetazoa" id="Aqu2.1.18709_001"/>
    </source>
</evidence>
<dbReference type="InterPro" id="IPR017452">
    <property type="entry name" value="GPCR_Rhodpsn_7TM"/>
</dbReference>
<protein>
    <recommendedName>
        <fullName evidence="16">G-protein coupled receptors family 1 profile domain-containing protein</fullName>
    </recommendedName>
</protein>
<feature type="domain" description="G-protein coupled receptors family 1 profile" evidence="16">
    <location>
        <begin position="532"/>
        <end position="785"/>
    </location>
</feature>
<keyword evidence="13" id="KW-0807">Transducer</keyword>
<dbReference type="InterPro" id="IPR000276">
    <property type="entry name" value="GPCR_Rhodpsn"/>
</dbReference>
<evidence type="ECO:0000256" key="8">
    <source>
        <dbReference type="ARBA" id="ARBA00023069"/>
    </source>
</evidence>
<keyword evidence="10" id="KW-1015">Disulfide bond</keyword>
<feature type="transmembrane region" description="Helical" evidence="15">
    <location>
        <begin position="191"/>
        <end position="212"/>
    </location>
</feature>
<sequence>METNYTFTGDFSPEAVAGVLSIEMILALIANGVVLVITIYQRKSWKQSSTIFFTSLILAHLVLTLFLPFFIAALASGEWIIGDTDEEKKATCGFTAFVMIYCGYVMLMTLSLISIDRFLFIVKPHLHKRFMSPRVALVLVIIVWIVTAVLNSSGFINGSGVFGRFVSLSMIVGESIYASKKKRLFGIFGSMLLVYGIFFTPSIFFSALLAIVDSPGVLTISALMFFFLVVVLSPVVQAYFRPEINSVIVNIVCRKILKKKHNPAATSSTCNSSSAAVELRVSSLDYYKFSHNVSIIALLFSLVIERMERNYTFTGDFSPEAVAGVLSIEMILALIANGVILVITIYQRKSWKQSSTIFFTSLILAHLVLTLYLPFTITSLAAGEWIIGNTDEEKKPHLHKRFMSPRVALVLVIIVWIVPAAFFSSGFINGSGAEFRYIDYLGVCSAFTTSPVMAIFRFFFALLMRLICNAATYIIRPFKTGPRGTGLPGSTVALLFSLVKERMERNYTFTGDFSPEAVAGILCLEMILSFLANGVVLVITIYKRKSWKQSSTIFFTSLILAHLVLTLYLPFTFAALAAREWVVGDTDEEKQGTCGFTVYIILFSCYVMLMTLSLVSIDRFLSIVKPHLHKRFMSPRVALVLVIIVWMINAVLFSSGFMNGSGVVYRYIDYLGICYAFTTSPVMAIFRFLLASSLLCIIVVTSIWTFCFTRKFINNQSMIVGESVYASKKKKLFGIFGSMMLVYCIFFTPSIFFGTLLAIVDSPGVLTISALMFCFLVVVLSPVVQAYFRPEINSVIVNIVCRKILKKKPHPVTTSSTCNSSSAAVELRVSSLDV</sequence>
<feature type="transmembrane region" description="Helical" evidence="15">
    <location>
        <begin position="286"/>
        <end position="304"/>
    </location>
</feature>
<evidence type="ECO:0000256" key="13">
    <source>
        <dbReference type="ARBA" id="ARBA00023224"/>
    </source>
</evidence>
<keyword evidence="12" id="KW-0325">Glycoprotein</keyword>
<keyword evidence="9 15" id="KW-0472">Membrane</keyword>
<feature type="transmembrane region" description="Helical" evidence="15">
    <location>
        <begin position="440"/>
        <end position="460"/>
    </location>
</feature>
<evidence type="ECO:0000256" key="1">
    <source>
        <dbReference type="ARBA" id="ARBA00004309"/>
    </source>
</evidence>
<feature type="transmembrane region" description="Helical" evidence="15">
    <location>
        <begin position="685"/>
        <end position="708"/>
    </location>
</feature>
<organism evidence="17">
    <name type="scientific">Amphimedon queenslandica</name>
    <name type="common">Sponge</name>
    <dbReference type="NCBI Taxonomy" id="400682"/>
    <lineage>
        <taxon>Eukaryota</taxon>
        <taxon>Metazoa</taxon>
        <taxon>Porifera</taxon>
        <taxon>Demospongiae</taxon>
        <taxon>Heteroscleromorpha</taxon>
        <taxon>Haplosclerida</taxon>
        <taxon>Niphatidae</taxon>
        <taxon>Amphimedon</taxon>
    </lineage>
</organism>
<keyword evidence="14" id="KW-0966">Cell projection</keyword>
<feature type="transmembrane region" description="Helical" evidence="15">
    <location>
        <begin position="94"/>
        <end position="115"/>
    </location>
</feature>
<keyword evidence="11" id="KW-0675">Receptor</keyword>
<evidence type="ECO:0000259" key="16">
    <source>
        <dbReference type="PROSITE" id="PS50262"/>
    </source>
</evidence>
<feature type="transmembrane region" description="Helical" evidence="15">
    <location>
        <begin position="407"/>
        <end position="428"/>
    </location>
</feature>
<evidence type="ECO:0000256" key="11">
    <source>
        <dbReference type="ARBA" id="ARBA00023170"/>
    </source>
</evidence>
<feature type="transmembrane region" description="Helical" evidence="15">
    <location>
        <begin position="324"/>
        <end position="346"/>
    </location>
</feature>
<evidence type="ECO:0000256" key="4">
    <source>
        <dbReference type="ARBA" id="ARBA00022475"/>
    </source>
</evidence>
<feature type="transmembrane region" description="Helical" evidence="15">
    <location>
        <begin position="517"/>
        <end position="541"/>
    </location>
</feature>
<reference evidence="17" key="1">
    <citation type="submission" date="2017-05" db="UniProtKB">
        <authorList>
            <consortium name="EnsemblMetazoa"/>
        </authorList>
    </citation>
    <scope>IDENTIFICATION</scope>
</reference>